<dbReference type="GO" id="GO:0005737">
    <property type="term" value="C:cytoplasm"/>
    <property type="evidence" value="ECO:0007669"/>
    <property type="project" value="TreeGrafter"/>
</dbReference>
<reference evidence="4" key="1">
    <citation type="submission" date="2024-02" db="UniProtKB">
        <authorList>
            <consortium name="WormBaseParasite"/>
        </authorList>
    </citation>
    <scope>IDENTIFICATION</scope>
</reference>
<protein>
    <submittedName>
        <fullName evidence="4">Tubulin--tyrosine ligase-like protein 12</fullName>
    </submittedName>
</protein>
<name>A0AAF5CVK2_STRER</name>
<dbReference type="SUPFAM" id="SSF82199">
    <property type="entry name" value="SET domain"/>
    <property type="match status" value="1"/>
</dbReference>
<dbReference type="InterPro" id="IPR027749">
    <property type="entry name" value="TTLL12"/>
</dbReference>
<feature type="domain" description="Tubulin--tyrosine ligase-like protein 12 SET-like" evidence="2">
    <location>
        <begin position="85"/>
        <end position="224"/>
    </location>
</feature>
<evidence type="ECO:0000313" key="4">
    <source>
        <dbReference type="WBParaSite" id="TCONS_00002337.p1"/>
    </source>
</evidence>
<dbReference type="CDD" id="cd08161">
    <property type="entry name" value="SET"/>
    <property type="match status" value="1"/>
</dbReference>
<sequence length="639" mass="74759">MMSKNMSIVKAVEPPHPHPLDMNMDDMYELMKTQLHQSGVPEVLHSAIFRKVNQEIFDAGDFFEVTMMVDDDEEPIKKQTFATKDINHNDSESVWLVDHAWTFLPNTAIESLKKIPQLLGRLMSMFLLHTEEKESGTERLIKAVHKKLFRYAQTYSVTDPTKPMGDNTVHYWYVVDEFGVSIGHSDEPNCRMVPFFVPTKGYTLSILFLTEDIKKGQELTRDFVDTGLIKKHPKWRDILLTVWDENKDIDFSIYEENAITDEYFILGRIPDHIPSIEVQDKCKPFTYNKDKPIKLYDNDQQLFSNLKDIKVEFVDNIYDANVVWLRHHFSEFKDLAEKNPTALVNQFPFESSLTVKDLFAANVEIVFNETEFDSDTMTKSPLWLPVTFNLNTELPQFYKYFKEREKKNLDNTFIIKPWNMARTLNMTISNDISFIIRQIETGPKIACKYIQNPVLFKRPDSGKNVKFDLRFIVYVTSLSPVTCYMYNKFWPRFAVNEYSLDNFEDAFAHFTVHNYTDKSLVLNMYCDDFIEDFEKTYPNQKWKNVEGQIYDVIKQVITTSSILPSPKGVSPNVQSRGMYGIDVMLGWKDLSQNEVQVYFLECNFIPDCKRACDFYSDFADTTFKTMFLNEIDPEKVTKI</sequence>
<dbReference type="InterPro" id="IPR004344">
    <property type="entry name" value="TTL/TTLL_fam"/>
</dbReference>
<dbReference type="GO" id="GO:0019098">
    <property type="term" value="P:reproductive behavior"/>
    <property type="evidence" value="ECO:0007669"/>
    <property type="project" value="UniProtKB-ARBA"/>
</dbReference>
<evidence type="ECO:0000313" key="3">
    <source>
        <dbReference type="Proteomes" id="UP000035681"/>
    </source>
</evidence>
<dbReference type="AlphaFoldDB" id="A0AAF5CVK2"/>
<dbReference type="Pfam" id="PF25556">
    <property type="entry name" value="SET_TTL"/>
    <property type="match status" value="1"/>
</dbReference>
<dbReference type="PROSITE" id="PS51221">
    <property type="entry name" value="TTL"/>
    <property type="match status" value="1"/>
</dbReference>
<dbReference type="PANTHER" id="PTHR46088:SF1">
    <property type="entry name" value="TUBULIN--TYROSINE LIGASE-LIKE PROTEIN 12"/>
    <property type="match status" value="1"/>
</dbReference>
<dbReference type="InterPro" id="IPR057954">
    <property type="entry name" value="SET_TTL12"/>
</dbReference>
<proteinExistence type="inferred from homology"/>
<dbReference type="InterPro" id="IPR046341">
    <property type="entry name" value="SET_dom_sf"/>
</dbReference>
<comment type="similarity">
    <text evidence="1">Belongs to the tubulin--tyrosine ligase family.</text>
</comment>
<dbReference type="Gene3D" id="2.170.270.10">
    <property type="entry name" value="SET domain"/>
    <property type="match status" value="1"/>
</dbReference>
<evidence type="ECO:0000259" key="2">
    <source>
        <dbReference type="Pfam" id="PF25556"/>
    </source>
</evidence>
<keyword evidence="3" id="KW-1185">Reference proteome</keyword>
<dbReference type="Pfam" id="PF03133">
    <property type="entry name" value="TTL"/>
    <property type="match status" value="1"/>
</dbReference>
<dbReference type="WBParaSite" id="TCONS_00002337.p1">
    <property type="protein sequence ID" value="TCONS_00002337.p1"/>
    <property type="gene ID" value="XLOC_002198"/>
</dbReference>
<dbReference type="PANTHER" id="PTHR46088">
    <property type="entry name" value="TUBULIN--TYROSINE LIGASE-LIKE PROTEIN 12"/>
    <property type="match status" value="1"/>
</dbReference>
<accession>A0AAF5CVK2</accession>
<dbReference type="Proteomes" id="UP000035681">
    <property type="component" value="Unplaced"/>
</dbReference>
<evidence type="ECO:0000256" key="1">
    <source>
        <dbReference type="ARBA" id="ARBA00006820"/>
    </source>
</evidence>
<dbReference type="Gene3D" id="3.30.470.20">
    <property type="entry name" value="ATP-grasp fold, B domain"/>
    <property type="match status" value="1"/>
</dbReference>
<organism evidence="3 4">
    <name type="scientific">Strongyloides stercoralis</name>
    <name type="common">Threadworm</name>
    <dbReference type="NCBI Taxonomy" id="6248"/>
    <lineage>
        <taxon>Eukaryota</taxon>
        <taxon>Metazoa</taxon>
        <taxon>Ecdysozoa</taxon>
        <taxon>Nematoda</taxon>
        <taxon>Chromadorea</taxon>
        <taxon>Rhabditida</taxon>
        <taxon>Tylenchina</taxon>
        <taxon>Panagrolaimomorpha</taxon>
        <taxon>Strongyloidoidea</taxon>
        <taxon>Strongyloididae</taxon>
        <taxon>Strongyloides</taxon>
    </lineage>
</organism>